<keyword evidence="1" id="KW-0812">Transmembrane</keyword>
<evidence type="ECO:0000313" key="3">
    <source>
        <dbReference type="Proteomes" id="UP001162880"/>
    </source>
</evidence>
<name>A0ABT0AWR0_9SPHN</name>
<dbReference type="RefSeq" id="WP_243989749.1">
    <property type="nucleotide sequence ID" value="NZ_JALHLE010000001.1"/>
</dbReference>
<keyword evidence="1" id="KW-0472">Membrane</keyword>
<evidence type="ECO:0000256" key="1">
    <source>
        <dbReference type="SAM" id="Phobius"/>
    </source>
</evidence>
<dbReference type="Pfam" id="PF11739">
    <property type="entry name" value="YdbH-like"/>
    <property type="match status" value="1"/>
</dbReference>
<protein>
    <submittedName>
        <fullName evidence="2">YdbH domain-containing protein</fullName>
    </submittedName>
</protein>
<sequence>MAQEQDQSTGADFVAGEASVPPARRVRWRVWMMTAAVVLLIALGLAWAMRKEIADNVIAGQLDSLGLPAHYEIVSIGPSEQVVRNLVIGDPDAPDLTVEEIRVATRLDWGLPGIGRITVVHPRLYGALRGGKMSFGTLDKALFSGEGGPFEMPDLDVAIEDGRALIESDYGRIGAKLDGAGALRGGFAGELAAIAPKFAVEGCAAGQVSLYGKVTVASLKPRFEGPVRLKELTCPDAAVRLVQAGLQLDVTLDKALDGGEGKLGLRAREGRYGENRLGEASGTAHVTYRDGGFNVRYDLAASGLDMPQARFASLSFDGRARLAGGLARFDIDGDLGGKGIALGPELDSSLAGIQQAGEGTLLAPLAAQARAALQRETRGSSLTANLILRRTEEGYSLVVPRGALRGGSGASLVTLSRVQAMFGAQGLPLVTGSFATGGRGLPRVSGRMESGADGRLAMHVSMPAYSDGANSLSLPQLAMVQDAGGALRFTGQAELTGDLPGGRAGNLIVPVEGLWAANGDLSLWPRCTQVAFHELQFANLTLDRRSLSVCPADDGAIVRGRSGVFRIAAGVAALDLSGRLGETPVRIASGPLGFAMSGAGPGTVKASALKVDLGPAAGASHFAVSDLEARVGQDVGGTFTDADVRLYAVPLDLLKTGGAWHYSKGVLTLDGAHFTLVDRQQVARFNPMIARDATLRLKDNVITAQALVREPESDREVVRADIVHDLATAGGHADLTVDGLRFDDKLQADTLSTLALGVVSNLEGSVDGTGRIDWNEKGVTSHGRIVTAGMDFAAPFGPVKGLSGQVVFTDLLGFVTAPDQKLHLASINPGIEVTDGIMSFEMKPDYFLQINGARWPFMNGTLTLEPAHMKIGVAETRYYTLKVVGLDASTFVRHLDMSNLNATGVFDGELPLIFDENGGRIEEGHLVSRPPGGNVAYVGELTYKDLSAMGNFAFDMLKSVDFKRMEISLGGTLAGEIITRVSFNGISQGIGAKQNFLTKQVAKLPIRFVLNIKAPFFSLFAPLRSLYDPNYVVDPRTLGLIGTDGRIKAAAQPGVPAIAIQPSVSEKTP</sequence>
<dbReference type="Proteomes" id="UP001162880">
    <property type="component" value="Unassembled WGS sequence"/>
</dbReference>
<organism evidence="2 3">
    <name type="scientific">Novosphingobium album</name>
    <name type="common">ex Hu et al. 2023</name>
    <dbReference type="NCBI Taxonomy" id="2930093"/>
    <lineage>
        <taxon>Bacteria</taxon>
        <taxon>Pseudomonadati</taxon>
        <taxon>Pseudomonadota</taxon>
        <taxon>Alphaproteobacteria</taxon>
        <taxon>Sphingomonadales</taxon>
        <taxon>Sphingomonadaceae</taxon>
        <taxon>Novosphingobium</taxon>
    </lineage>
</organism>
<feature type="transmembrane region" description="Helical" evidence="1">
    <location>
        <begin position="30"/>
        <end position="49"/>
    </location>
</feature>
<accession>A0ABT0AWR0</accession>
<keyword evidence="1" id="KW-1133">Transmembrane helix</keyword>
<reference evidence="2" key="1">
    <citation type="submission" date="2022-03" db="EMBL/GenBank/DDBJ databases">
        <title>Identification of a novel bacterium isolated from mangrove sediments.</title>
        <authorList>
            <person name="Pan X."/>
        </authorList>
    </citation>
    <scope>NUCLEOTIDE SEQUENCE</scope>
    <source>
        <strain evidence="2">B2580</strain>
    </source>
</reference>
<gene>
    <name evidence="2" type="ORF">MTR64_00580</name>
</gene>
<evidence type="ECO:0000313" key="2">
    <source>
        <dbReference type="EMBL" id="MCJ2177048.1"/>
    </source>
</evidence>
<proteinExistence type="predicted"/>
<dbReference type="InterPro" id="IPR021730">
    <property type="entry name" value="YdbH"/>
</dbReference>
<comment type="caution">
    <text evidence="2">The sequence shown here is derived from an EMBL/GenBank/DDBJ whole genome shotgun (WGS) entry which is preliminary data.</text>
</comment>
<keyword evidence="3" id="KW-1185">Reference proteome</keyword>
<dbReference type="EMBL" id="JALHLE010000001">
    <property type="protein sequence ID" value="MCJ2177048.1"/>
    <property type="molecule type" value="Genomic_DNA"/>
</dbReference>